<dbReference type="Pfam" id="PF07659">
    <property type="entry name" value="DUF1599"/>
    <property type="match status" value="1"/>
</dbReference>
<dbReference type="Proteomes" id="UP000256488">
    <property type="component" value="Unassembled WGS sequence"/>
</dbReference>
<proteinExistence type="predicted"/>
<evidence type="ECO:0000313" key="3">
    <source>
        <dbReference type="Proteomes" id="UP000256488"/>
    </source>
</evidence>
<organism evidence="2 3">
    <name type="scientific">Virgibacillus dokdonensis</name>
    <dbReference type="NCBI Taxonomy" id="302167"/>
    <lineage>
        <taxon>Bacteria</taxon>
        <taxon>Bacillati</taxon>
        <taxon>Bacillota</taxon>
        <taxon>Bacilli</taxon>
        <taxon>Bacillales</taxon>
        <taxon>Bacillaceae</taxon>
        <taxon>Virgibacillus</taxon>
    </lineage>
</organism>
<sequence>MQSKRGGCKEGARSHESICKELNNIYKAKNADYGDSFAESYQEWGIISAVVRMDDKMRRLKELAKHDAQVKNESIEDTLLDLANYSIMLLMELQKEGNNND</sequence>
<evidence type="ECO:0000259" key="1">
    <source>
        <dbReference type="Pfam" id="PF07659"/>
    </source>
</evidence>
<evidence type="ECO:0000313" key="2">
    <source>
        <dbReference type="EMBL" id="RFA36300.1"/>
    </source>
</evidence>
<dbReference type="EMBL" id="NFZX01000007">
    <property type="protein sequence ID" value="RFA36300.1"/>
    <property type="molecule type" value="Genomic_DNA"/>
</dbReference>
<dbReference type="AlphaFoldDB" id="A0A3E0WTJ0"/>
<comment type="caution">
    <text evidence="2">The sequence shown here is derived from an EMBL/GenBank/DDBJ whole genome shotgun (WGS) entry which is preliminary data.</text>
</comment>
<protein>
    <recommendedName>
        <fullName evidence="1">Nucleotide modification associated domain-containing protein</fullName>
    </recommendedName>
</protein>
<name>A0A3E0WTJ0_9BACI</name>
<feature type="domain" description="Nucleotide modification associated" evidence="1">
    <location>
        <begin position="29"/>
        <end position="93"/>
    </location>
</feature>
<gene>
    <name evidence="2" type="ORF">CAI16_05340</name>
</gene>
<dbReference type="InterPro" id="IPR011630">
    <property type="entry name" value="DUF1599"/>
</dbReference>
<reference evidence="2 3" key="1">
    <citation type="submission" date="2017-05" db="EMBL/GenBank/DDBJ databases">
        <title>Virgibacillus sp. AK90 isolated from a saltern of Kakinada, India.</title>
        <authorList>
            <person name="Gupta V."/>
            <person name="Sidhu C."/>
            <person name="Korpole S."/>
            <person name="Pinnaka A.K."/>
        </authorList>
    </citation>
    <scope>NUCLEOTIDE SEQUENCE [LARGE SCALE GENOMIC DNA]</scope>
    <source>
        <strain evidence="2 3">AK90</strain>
    </source>
</reference>
<accession>A0A3E0WTJ0</accession>